<dbReference type="AlphaFoldDB" id="A0A641AHD3"/>
<dbReference type="SUPFAM" id="SSF56784">
    <property type="entry name" value="HAD-like"/>
    <property type="match status" value="1"/>
</dbReference>
<accession>A0A641AHD3</accession>
<dbReference type="PANTHER" id="PTHR19288:SF95">
    <property type="entry name" value="D-GLYCEROL 3-PHOSPHATE PHOSPHATASE"/>
    <property type="match status" value="1"/>
</dbReference>
<dbReference type="RefSeq" id="WP_129185836.1">
    <property type="nucleotide sequence ID" value="NZ_JAGIOG010000001.1"/>
</dbReference>
<keyword evidence="1" id="KW-0378">Hydrolase</keyword>
<dbReference type="NCBIfam" id="TIGR01460">
    <property type="entry name" value="HAD-SF-IIA"/>
    <property type="match status" value="1"/>
</dbReference>
<keyword evidence="2" id="KW-1185">Reference proteome</keyword>
<dbReference type="Pfam" id="PF13242">
    <property type="entry name" value="Hydrolase_like"/>
    <property type="match status" value="1"/>
</dbReference>
<dbReference type="InterPro" id="IPR023214">
    <property type="entry name" value="HAD_sf"/>
</dbReference>
<dbReference type="OrthoDB" id="9810449at2"/>
<proteinExistence type="predicted"/>
<dbReference type="InterPro" id="IPR036412">
    <property type="entry name" value="HAD-like_sf"/>
</dbReference>
<dbReference type="GO" id="GO:0016791">
    <property type="term" value="F:phosphatase activity"/>
    <property type="evidence" value="ECO:0007669"/>
    <property type="project" value="TreeGrafter"/>
</dbReference>
<dbReference type="EMBL" id="SDPP02000007">
    <property type="protein sequence ID" value="KAA1372526.1"/>
    <property type="molecule type" value="Genomic_DNA"/>
</dbReference>
<dbReference type="Pfam" id="PF13344">
    <property type="entry name" value="Hydrolase_6"/>
    <property type="match status" value="1"/>
</dbReference>
<comment type="caution">
    <text evidence="1">The sequence shown here is derived from an EMBL/GenBank/DDBJ whole genome shotgun (WGS) entry which is preliminary data.</text>
</comment>
<name>A0A641AHD3_9ACTN</name>
<evidence type="ECO:0000313" key="2">
    <source>
        <dbReference type="Proteomes" id="UP001515100"/>
    </source>
</evidence>
<dbReference type="GO" id="GO:0005737">
    <property type="term" value="C:cytoplasm"/>
    <property type="evidence" value="ECO:0007669"/>
    <property type="project" value="TreeGrafter"/>
</dbReference>
<protein>
    <submittedName>
        <fullName evidence="1">HAD-IIA family hydrolase</fullName>
    </submittedName>
</protein>
<dbReference type="Gene3D" id="3.40.50.1000">
    <property type="entry name" value="HAD superfamily/HAD-like"/>
    <property type="match status" value="2"/>
</dbReference>
<dbReference type="PANTHER" id="PTHR19288">
    <property type="entry name" value="4-NITROPHENYLPHOSPHATASE-RELATED"/>
    <property type="match status" value="1"/>
</dbReference>
<dbReference type="InterPro" id="IPR006357">
    <property type="entry name" value="HAD-SF_hydro_IIA"/>
</dbReference>
<sequence length="334" mass="34519">MTLGCTAQPLSTTYDLAMLDLDGVVYLGSDPIPGVATALAAARDRGMRLAYITNNASRTADTVADKLRAMHMPDVTDADVVTSAQAVAHLMADALPAGSAVLVVGGEGLRVPLEQRGLRCVSSLGDSPVAVVQGFHADIGWRDLAEAAYAIESGLPWYVSNTDLTVPTARGIAPGNGSLVQAVRNATGAEPIVAGKPQRALFDETIARVGGTRPLMVGDRLDTDIDGAINAGIDSLVVLTGVSSLQEIADAGDGHRPTYVAADLRGLDEDHPEVAIDGDQARCGSSVVSVVDGSVVIESGEPSSTTVLRAAVELAWHVHDRSDTPVRLDGTLVA</sequence>
<organism evidence="1 2">
    <name type="scientific">Aeromicrobium fastidiosum</name>
    <dbReference type="NCBI Taxonomy" id="52699"/>
    <lineage>
        <taxon>Bacteria</taxon>
        <taxon>Bacillati</taxon>
        <taxon>Actinomycetota</taxon>
        <taxon>Actinomycetes</taxon>
        <taxon>Propionibacteriales</taxon>
        <taxon>Nocardioidaceae</taxon>
        <taxon>Aeromicrobium</taxon>
    </lineage>
</organism>
<dbReference type="Proteomes" id="UP001515100">
    <property type="component" value="Unassembled WGS sequence"/>
</dbReference>
<evidence type="ECO:0000313" key="1">
    <source>
        <dbReference type="EMBL" id="KAA1372526.1"/>
    </source>
</evidence>
<gene>
    <name evidence="1" type="ORF">ESP62_019205</name>
</gene>
<reference evidence="1" key="1">
    <citation type="submission" date="2019-09" db="EMBL/GenBank/DDBJ databases">
        <authorList>
            <person name="Li J."/>
        </authorList>
    </citation>
    <scope>NUCLEOTIDE SEQUENCE [LARGE SCALE GENOMIC DNA]</scope>
    <source>
        <strain evidence="1">NRBC 14897</strain>
    </source>
</reference>